<evidence type="ECO:0000313" key="2">
    <source>
        <dbReference type="EMBL" id="MBB4134466.1"/>
    </source>
</evidence>
<accession>A0A840EXD5</accession>
<keyword evidence="1" id="KW-0732">Signal</keyword>
<protein>
    <submittedName>
        <fullName evidence="2">Uncharacterized protein</fullName>
    </submittedName>
</protein>
<evidence type="ECO:0000256" key="1">
    <source>
        <dbReference type="SAM" id="SignalP"/>
    </source>
</evidence>
<dbReference type="RefSeq" id="WP_183369630.1">
    <property type="nucleotide sequence ID" value="NZ_BAABHL010000128.1"/>
</dbReference>
<comment type="caution">
    <text evidence="2">The sequence shown here is derived from an EMBL/GenBank/DDBJ whole genome shotgun (WGS) entry which is preliminary data.</text>
</comment>
<gene>
    <name evidence="2" type="ORF">BKA16_001018</name>
</gene>
<sequence length="131" mass="13883">MTNRIRTAGLAAATALIAAGSVMGVGQASAYGDDFPGGPSCERKAFVKAESAKSKVLICQNEPGSIDYTYMGEAKTTGQTLVIPTARYASSGYHAANNGYQYHVRPDALEIDAPDGSVVSYEPWTSYDTYE</sequence>
<dbReference type="AlphaFoldDB" id="A0A840EXD5"/>
<feature type="signal peptide" evidence="1">
    <location>
        <begin position="1"/>
        <end position="30"/>
    </location>
</feature>
<organism evidence="2 3">
    <name type="scientific">Gordonia humi</name>
    <dbReference type="NCBI Taxonomy" id="686429"/>
    <lineage>
        <taxon>Bacteria</taxon>
        <taxon>Bacillati</taxon>
        <taxon>Actinomycetota</taxon>
        <taxon>Actinomycetes</taxon>
        <taxon>Mycobacteriales</taxon>
        <taxon>Gordoniaceae</taxon>
        <taxon>Gordonia</taxon>
    </lineage>
</organism>
<name>A0A840EXD5_9ACTN</name>
<evidence type="ECO:0000313" key="3">
    <source>
        <dbReference type="Proteomes" id="UP000551501"/>
    </source>
</evidence>
<feature type="chain" id="PRO_5033062230" evidence="1">
    <location>
        <begin position="31"/>
        <end position="131"/>
    </location>
</feature>
<reference evidence="2 3" key="1">
    <citation type="submission" date="2020-08" db="EMBL/GenBank/DDBJ databases">
        <title>Sequencing the genomes of 1000 actinobacteria strains.</title>
        <authorList>
            <person name="Klenk H.-P."/>
        </authorList>
    </citation>
    <scope>NUCLEOTIDE SEQUENCE [LARGE SCALE GENOMIC DNA]</scope>
    <source>
        <strain evidence="2 3">DSM 45298</strain>
    </source>
</reference>
<keyword evidence="3" id="KW-1185">Reference proteome</keyword>
<dbReference type="EMBL" id="JACIFP010000001">
    <property type="protein sequence ID" value="MBB4134466.1"/>
    <property type="molecule type" value="Genomic_DNA"/>
</dbReference>
<proteinExistence type="predicted"/>
<dbReference type="Proteomes" id="UP000551501">
    <property type="component" value="Unassembled WGS sequence"/>
</dbReference>